<dbReference type="Pfam" id="PF00094">
    <property type="entry name" value="VWD"/>
    <property type="match status" value="1"/>
</dbReference>
<feature type="domain" description="VWFD" evidence="1">
    <location>
        <begin position="1"/>
        <end position="70"/>
    </location>
</feature>
<dbReference type="InterPro" id="IPR001846">
    <property type="entry name" value="VWF_type-D"/>
</dbReference>
<dbReference type="InterPro" id="IPR000742">
    <property type="entry name" value="EGF"/>
</dbReference>
<proteinExistence type="predicted"/>
<dbReference type="PROSITE" id="PS51233">
    <property type="entry name" value="VWFD"/>
    <property type="match status" value="1"/>
</dbReference>
<reference evidence="2 3" key="1">
    <citation type="journal article" date="2016" name="PLoS ONE">
        <title>A First Insight into the Genome of the Filter-Feeder Mussel Mytilus galloprovincialis.</title>
        <authorList>
            <person name="Murgarella M."/>
            <person name="Puiu D."/>
            <person name="Novoa B."/>
            <person name="Figueras A."/>
            <person name="Posada D."/>
            <person name="Canchaya C."/>
        </authorList>
    </citation>
    <scope>NUCLEOTIDE SEQUENCE [LARGE SCALE GENOMIC DNA]</scope>
    <source>
        <tissue evidence="2">Muscle</tissue>
    </source>
</reference>
<sequence>MPTGTRIKVYVKTSWLNIYVVISPSDWEQVEGLCGTYNGNRGDDFSDRKGNTVSKTESIRSWEVPGPQSLFIARSRTEKLKTEVLYCSCYNRSIISDLQPEMKETADCSWKESLPLCKPMNWKDNKCRNYGRTKREIADDFEFDIPIDVVIYEKGPQNFEWKNGWTEQKAANACESYFTKSKMFKLCSKITKSSGVDDKTTCVADIKISGSDVFLSASLESMTSSCINVITMNTTFWKPKPKLQTTTTRSIQLDRKTQSTTASLTTNNLDIAEVEDISILDIAETVFNNDCPNDCSQSGICQQGTCECDDGFEGEDCSVDRRKGPELFGLIEESFCDLSKRPCAFISVFGNGFYASGNVKCRIMEAQ</sequence>
<dbReference type="AlphaFoldDB" id="A0A3L5TPX0"/>
<dbReference type="Pfam" id="PF26129">
    <property type="entry name" value="Vwde"/>
    <property type="match status" value="1"/>
</dbReference>
<accession>A0A3L5TPX0</accession>
<name>A0A3L5TPX0_MYTGA</name>
<keyword evidence="3" id="KW-1185">Reference proteome</keyword>
<evidence type="ECO:0000259" key="1">
    <source>
        <dbReference type="PROSITE" id="PS51233"/>
    </source>
</evidence>
<gene>
    <name evidence="2" type="ORF">AM593_10521</name>
</gene>
<evidence type="ECO:0000313" key="3">
    <source>
        <dbReference type="Proteomes" id="UP000266721"/>
    </source>
</evidence>
<dbReference type="Gene3D" id="2.60.120.260">
    <property type="entry name" value="Galactose-binding domain-like"/>
    <property type="match status" value="1"/>
</dbReference>
<dbReference type="PROSITE" id="PS00022">
    <property type="entry name" value="EGF_1"/>
    <property type="match status" value="1"/>
</dbReference>
<dbReference type="Proteomes" id="UP000266721">
    <property type="component" value="Unassembled WGS sequence"/>
</dbReference>
<dbReference type="EMBL" id="KV593420">
    <property type="protein sequence ID" value="OPL21256.1"/>
    <property type="molecule type" value="Genomic_DNA"/>
</dbReference>
<dbReference type="PROSITE" id="PS01186">
    <property type="entry name" value="EGF_2"/>
    <property type="match status" value="1"/>
</dbReference>
<dbReference type="Pfam" id="PF23106">
    <property type="entry name" value="EGF_Teneurin"/>
    <property type="match status" value="1"/>
</dbReference>
<evidence type="ECO:0000313" key="2">
    <source>
        <dbReference type="EMBL" id="OPL21256.1"/>
    </source>
</evidence>
<feature type="non-terminal residue" evidence="2">
    <location>
        <position position="367"/>
    </location>
</feature>
<feature type="non-terminal residue" evidence="2">
    <location>
        <position position="1"/>
    </location>
</feature>
<comment type="caution">
    <text evidence="2">The sequence shown here is derived from an EMBL/GenBank/DDBJ whole genome shotgun (WGS) entry which is preliminary data.</text>
</comment>
<dbReference type="InterPro" id="IPR058727">
    <property type="entry name" value="Helical_Vwde"/>
</dbReference>
<organism evidence="2 3">
    <name type="scientific">Mytilus galloprovincialis</name>
    <name type="common">Mediterranean mussel</name>
    <dbReference type="NCBI Taxonomy" id="29158"/>
    <lineage>
        <taxon>Eukaryota</taxon>
        <taxon>Metazoa</taxon>
        <taxon>Spiralia</taxon>
        <taxon>Lophotrochozoa</taxon>
        <taxon>Mollusca</taxon>
        <taxon>Bivalvia</taxon>
        <taxon>Autobranchia</taxon>
        <taxon>Pteriomorphia</taxon>
        <taxon>Mytilida</taxon>
        <taxon>Mytiloidea</taxon>
        <taxon>Mytilidae</taxon>
        <taxon>Mytilinae</taxon>
        <taxon>Mytilus</taxon>
    </lineage>
</organism>
<protein>
    <recommendedName>
        <fullName evidence="1">VWFD domain-containing protein</fullName>
    </recommendedName>
</protein>